<dbReference type="SUPFAM" id="SSF48008">
    <property type="entry name" value="GntR ligand-binding domain-like"/>
    <property type="match status" value="1"/>
</dbReference>
<evidence type="ECO:0000313" key="5">
    <source>
        <dbReference type="EMBL" id="MFB9467012.1"/>
    </source>
</evidence>
<evidence type="ECO:0000259" key="4">
    <source>
        <dbReference type="PROSITE" id="PS50949"/>
    </source>
</evidence>
<keyword evidence="6" id="KW-1185">Reference proteome</keyword>
<dbReference type="PANTHER" id="PTHR43537">
    <property type="entry name" value="TRANSCRIPTIONAL REGULATOR, GNTR FAMILY"/>
    <property type="match status" value="1"/>
</dbReference>
<dbReference type="InterPro" id="IPR011711">
    <property type="entry name" value="GntR_C"/>
</dbReference>
<dbReference type="Proteomes" id="UP001589709">
    <property type="component" value="Unassembled WGS sequence"/>
</dbReference>
<keyword evidence="1" id="KW-0805">Transcription regulation</keyword>
<name>A0ABV5N9W1_9ACTN</name>
<dbReference type="CDD" id="cd07377">
    <property type="entry name" value="WHTH_GntR"/>
    <property type="match status" value="1"/>
</dbReference>
<keyword evidence="3" id="KW-0804">Transcription</keyword>
<dbReference type="EMBL" id="JBHMCY010000087">
    <property type="protein sequence ID" value="MFB9467012.1"/>
    <property type="molecule type" value="Genomic_DNA"/>
</dbReference>
<feature type="domain" description="HTH gntR-type" evidence="4">
    <location>
        <begin position="12"/>
        <end position="79"/>
    </location>
</feature>
<dbReference type="InterPro" id="IPR036390">
    <property type="entry name" value="WH_DNA-bd_sf"/>
</dbReference>
<dbReference type="PANTHER" id="PTHR43537:SF41">
    <property type="entry name" value="TRANSCRIPTIONAL REGULATORY PROTEIN"/>
    <property type="match status" value="1"/>
</dbReference>
<evidence type="ECO:0000256" key="3">
    <source>
        <dbReference type="ARBA" id="ARBA00023163"/>
    </source>
</evidence>
<keyword evidence="2" id="KW-0238">DNA-binding</keyword>
<organism evidence="5 6">
    <name type="scientific">Streptomyces cinereospinus</name>
    <dbReference type="NCBI Taxonomy" id="285561"/>
    <lineage>
        <taxon>Bacteria</taxon>
        <taxon>Bacillati</taxon>
        <taxon>Actinomycetota</taxon>
        <taxon>Actinomycetes</taxon>
        <taxon>Kitasatosporales</taxon>
        <taxon>Streptomycetaceae</taxon>
        <taxon>Streptomyces</taxon>
    </lineage>
</organism>
<evidence type="ECO:0000256" key="1">
    <source>
        <dbReference type="ARBA" id="ARBA00023015"/>
    </source>
</evidence>
<dbReference type="InterPro" id="IPR036388">
    <property type="entry name" value="WH-like_DNA-bd_sf"/>
</dbReference>
<comment type="caution">
    <text evidence="5">The sequence shown here is derived from an EMBL/GenBank/DDBJ whole genome shotgun (WGS) entry which is preliminary data.</text>
</comment>
<proteinExistence type="predicted"/>
<evidence type="ECO:0000256" key="2">
    <source>
        <dbReference type="ARBA" id="ARBA00023125"/>
    </source>
</evidence>
<gene>
    <name evidence="5" type="ORF">ACFF45_31070</name>
</gene>
<dbReference type="SUPFAM" id="SSF46785">
    <property type="entry name" value="Winged helix' DNA-binding domain"/>
    <property type="match status" value="1"/>
</dbReference>
<dbReference type="Gene3D" id="1.20.120.530">
    <property type="entry name" value="GntR ligand-binding domain-like"/>
    <property type="match status" value="1"/>
</dbReference>
<protein>
    <submittedName>
        <fullName evidence="5">GntR family transcriptional regulator</fullName>
    </submittedName>
</protein>
<dbReference type="Gene3D" id="1.10.10.10">
    <property type="entry name" value="Winged helix-like DNA-binding domain superfamily/Winged helix DNA-binding domain"/>
    <property type="match status" value="1"/>
</dbReference>
<dbReference type="InterPro" id="IPR000524">
    <property type="entry name" value="Tscrpt_reg_HTH_GntR"/>
</dbReference>
<dbReference type="InterPro" id="IPR008920">
    <property type="entry name" value="TF_FadR/GntR_C"/>
</dbReference>
<dbReference type="Pfam" id="PF00392">
    <property type="entry name" value="GntR"/>
    <property type="match status" value="1"/>
</dbReference>
<reference evidence="5 6" key="1">
    <citation type="submission" date="2024-09" db="EMBL/GenBank/DDBJ databases">
        <authorList>
            <person name="Sun Q."/>
            <person name="Mori K."/>
        </authorList>
    </citation>
    <scope>NUCLEOTIDE SEQUENCE [LARGE SCALE GENOMIC DNA]</scope>
    <source>
        <strain evidence="5 6">JCM 6917</strain>
    </source>
</reference>
<dbReference type="SMART" id="SM00895">
    <property type="entry name" value="FCD"/>
    <property type="match status" value="1"/>
</dbReference>
<accession>A0ABV5N9W1</accession>
<dbReference type="RefSeq" id="WP_381350108.1">
    <property type="nucleotide sequence ID" value="NZ_JBHMCY010000087.1"/>
</dbReference>
<dbReference type="SMART" id="SM00345">
    <property type="entry name" value="HTH_GNTR"/>
    <property type="match status" value="1"/>
</dbReference>
<sequence length="226" mass="25147">MSTTGVRRVQPLSVVEQVTKEIRRSILAADLRPGQEFSLREMAGRLGVSIIPVREALRHLEGQGLVITARGKSAVVAPLSHDDLSAVYRLRRRIEPELVGRACLLLTDSDHARLASHLTIFGDERLGLDEIYEAHHEFHLDLLRPAATEWDLRILGMLWHAAERYVRLAFGSRDSDPDEPRRREAAHAVLLAAVAERDPGRAAQAVLHHLDVNEQIAQQGIAVVAD</sequence>
<evidence type="ECO:0000313" key="6">
    <source>
        <dbReference type="Proteomes" id="UP001589709"/>
    </source>
</evidence>
<dbReference type="Pfam" id="PF07729">
    <property type="entry name" value="FCD"/>
    <property type="match status" value="1"/>
</dbReference>
<dbReference type="PROSITE" id="PS50949">
    <property type="entry name" value="HTH_GNTR"/>
    <property type="match status" value="1"/>
</dbReference>